<evidence type="ECO:0000313" key="2">
    <source>
        <dbReference type="EMBL" id="TWT77015.1"/>
    </source>
</evidence>
<organism evidence="2 3">
    <name type="scientific">Posidoniimonas polymericola</name>
    <dbReference type="NCBI Taxonomy" id="2528002"/>
    <lineage>
        <taxon>Bacteria</taxon>
        <taxon>Pseudomonadati</taxon>
        <taxon>Planctomycetota</taxon>
        <taxon>Planctomycetia</taxon>
        <taxon>Pirellulales</taxon>
        <taxon>Lacipirellulaceae</taxon>
        <taxon>Posidoniimonas</taxon>
    </lineage>
</organism>
<protein>
    <submittedName>
        <fullName evidence="2">Uncharacterized protein</fullName>
    </submittedName>
</protein>
<feature type="transmembrane region" description="Helical" evidence="1">
    <location>
        <begin position="35"/>
        <end position="55"/>
    </location>
</feature>
<keyword evidence="3" id="KW-1185">Reference proteome</keyword>
<sequence>MRVPAFGCAWVFALAGFLTATPARGRGYVRSLLQVGLVALGGILAAGTLLPAPRLRAVPDSYETPRYFLAAAIPLAAMLLMLTRDLNNRGRRPDVDELAS</sequence>
<accession>A0A5C5YQ30</accession>
<gene>
    <name evidence="2" type="ORF">Pla123a_24420</name>
</gene>
<feature type="transmembrane region" description="Helical" evidence="1">
    <location>
        <begin position="67"/>
        <end position="83"/>
    </location>
</feature>
<dbReference type="AlphaFoldDB" id="A0A5C5YQ30"/>
<dbReference type="Proteomes" id="UP000318478">
    <property type="component" value="Unassembled WGS sequence"/>
</dbReference>
<dbReference type="EMBL" id="SJPO01000005">
    <property type="protein sequence ID" value="TWT77015.1"/>
    <property type="molecule type" value="Genomic_DNA"/>
</dbReference>
<keyword evidence="1" id="KW-0812">Transmembrane</keyword>
<keyword evidence="1" id="KW-1133">Transmembrane helix</keyword>
<name>A0A5C5YQ30_9BACT</name>
<comment type="caution">
    <text evidence="2">The sequence shown here is derived from an EMBL/GenBank/DDBJ whole genome shotgun (WGS) entry which is preliminary data.</text>
</comment>
<evidence type="ECO:0000313" key="3">
    <source>
        <dbReference type="Proteomes" id="UP000318478"/>
    </source>
</evidence>
<keyword evidence="1" id="KW-0472">Membrane</keyword>
<evidence type="ECO:0000256" key="1">
    <source>
        <dbReference type="SAM" id="Phobius"/>
    </source>
</evidence>
<proteinExistence type="predicted"/>
<reference evidence="2 3" key="1">
    <citation type="submission" date="2019-02" db="EMBL/GenBank/DDBJ databases">
        <title>Deep-cultivation of Planctomycetes and their phenomic and genomic characterization uncovers novel biology.</title>
        <authorList>
            <person name="Wiegand S."/>
            <person name="Jogler M."/>
            <person name="Boedeker C."/>
            <person name="Pinto D."/>
            <person name="Vollmers J."/>
            <person name="Rivas-Marin E."/>
            <person name="Kohn T."/>
            <person name="Peeters S.H."/>
            <person name="Heuer A."/>
            <person name="Rast P."/>
            <person name="Oberbeckmann S."/>
            <person name="Bunk B."/>
            <person name="Jeske O."/>
            <person name="Meyerdierks A."/>
            <person name="Storesund J.E."/>
            <person name="Kallscheuer N."/>
            <person name="Luecker S."/>
            <person name="Lage O.M."/>
            <person name="Pohl T."/>
            <person name="Merkel B.J."/>
            <person name="Hornburger P."/>
            <person name="Mueller R.-W."/>
            <person name="Bruemmer F."/>
            <person name="Labrenz M."/>
            <person name="Spormann A.M."/>
            <person name="Op Den Camp H."/>
            <person name="Overmann J."/>
            <person name="Amann R."/>
            <person name="Jetten M.S.M."/>
            <person name="Mascher T."/>
            <person name="Medema M.H."/>
            <person name="Devos D.P."/>
            <person name="Kaster A.-K."/>
            <person name="Ovreas L."/>
            <person name="Rohde M."/>
            <person name="Galperin M.Y."/>
            <person name="Jogler C."/>
        </authorList>
    </citation>
    <scope>NUCLEOTIDE SEQUENCE [LARGE SCALE GENOMIC DNA]</scope>
    <source>
        <strain evidence="2 3">Pla123a</strain>
    </source>
</reference>